<dbReference type="InterPro" id="IPR036259">
    <property type="entry name" value="MFS_trans_sf"/>
</dbReference>
<feature type="domain" description="Major facilitator superfamily (MFS) profile" evidence="8">
    <location>
        <begin position="21"/>
        <end position="545"/>
    </location>
</feature>
<feature type="transmembrane region" description="Helical" evidence="7">
    <location>
        <begin position="192"/>
        <end position="212"/>
    </location>
</feature>
<feature type="transmembrane region" description="Helical" evidence="7">
    <location>
        <begin position="117"/>
        <end position="137"/>
    </location>
</feature>
<dbReference type="PANTHER" id="PTHR43045">
    <property type="entry name" value="SHIKIMATE TRANSPORTER"/>
    <property type="match status" value="1"/>
</dbReference>
<gene>
    <name evidence="9" type="ORF">LK12_11720</name>
</gene>
<evidence type="ECO:0000313" key="10">
    <source>
        <dbReference type="Proteomes" id="UP000031057"/>
    </source>
</evidence>
<feature type="transmembrane region" description="Helical" evidence="7">
    <location>
        <begin position="92"/>
        <end position="111"/>
    </location>
</feature>
<dbReference type="RefSeq" id="WP_039283726.1">
    <property type="nucleotide sequence ID" value="NZ_JTDI01000003.1"/>
</dbReference>
<dbReference type="InterPro" id="IPR005829">
    <property type="entry name" value="Sugar_transporter_CS"/>
</dbReference>
<organism evidence="9 10">
    <name type="scientific">Novosphingobium malaysiense</name>
    <dbReference type="NCBI Taxonomy" id="1348853"/>
    <lineage>
        <taxon>Bacteria</taxon>
        <taxon>Pseudomonadati</taxon>
        <taxon>Pseudomonadota</taxon>
        <taxon>Alphaproteobacteria</taxon>
        <taxon>Sphingomonadales</taxon>
        <taxon>Sphingomonadaceae</taxon>
        <taxon>Novosphingobium</taxon>
    </lineage>
</organism>
<feature type="transmembrane region" description="Helical" evidence="7">
    <location>
        <begin position="492"/>
        <end position="512"/>
    </location>
</feature>
<sequence>MADLHQHPHGPEPSASDIKLVIAASSAGTIFEWYDFFIYGTLASFIGKAFFPSVGPTLQILLVWAGFAVGFGFRPLGAILFGYWGDRLGRKYTFLVTVTLMGVSTAGVGLTPPAESIGLWAPLIVIGLRILQGLALGGEYGGAAIYVSEHSPPRRRGYFTGFIQSSVVGGFVLSIIVVLLNQAFFSEATLAAWAWRVPFLLSLALLAISLWMRLKLSESPVFLAMQQEGEVSGNPFVESFTYPGNKRRIFVALFGVTGILTTIWYTAFFSSLSFLKGPMRVDATVVEVVIGLTALISMSFYVIVGAWSDKVGRKRPLVIGAAATLVLLFPLFWGMGSLANPGLQASARAAPVVVSGPACHTDPFADLSGNKLSDCGKLLETLTASGVPYTVRDASQVSLTVGGDPIAISPAWMADDAAHKKEADKARKAGIESALAARGFDFSVQYPPLIALMGIAAILLVLGALSALTYGGVAAQLTEMFPAPIRYSSMSIPYHIGAGYLGGFLPLIASYINARTGDAYAGLWYTWAVVAFGLVVAIWGLRGGPPRDYGEDAS</sequence>
<comment type="caution">
    <text evidence="9">The sequence shown here is derived from an EMBL/GenBank/DDBJ whole genome shotgun (WGS) entry which is preliminary data.</text>
</comment>
<dbReference type="PANTHER" id="PTHR43045:SF7">
    <property type="entry name" value="MAJOR FACILITATOR SUPERFAMILY TRANSPORTER"/>
    <property type="match status" value="1"/>
</dbReference>
<dbReference type="EMBL" id="JTDI01000003">
    <property type="protein sequence ID" value="KHK91489.1"/>
    <property type="molecule type" value="Genomic_DNA"/>
</dbReference>
<protein>
    <submittedName>
        <fullName evidence="9">Major facilitator transporter</fullName>
    </submittedName>
</protein>
<evidence type="ECO:0000256" key="3">
    <source>
        <dbReference type="ARBA" id="ARBA00022475"/>
    </source>
</evidence>
<dbReference type="GO" id="GO:0005886">
    <property type="term" value="C:plasma membrane"/>
    <property type="evidence" value="ECO:0007669"/>
    <property type="project" value="UniProtKB-SubCell"/>
</dbReference>
<proteinExistence type="predicted"/>
<dbReference type="Gene3D" id="1.20.1250.20">
    <property type="entry name" value="MFS general substrate transporter like domains"/>
    <property type="match status" value="2"/>
</dbReference>
<feature type="transmembrane region" description="Helical" evidence="7">
    <location>
        <begin position="316"/>
        <end position="333"/>
    </location>
</feature>
<feature type="transmembrane region" description="Helical" evidence="7">
    <location>
        <begin position="61"/>
        <end position="85"/>
    </location>
</feature>
<feature type="transmembrane region" description="Helical" evidence="7">
    <location>
        <begin position="524"/>
        <end position="541"/>
    </location>
</feature>
<comment type="subcellular location">
    <subcellularLocation>
        <location evidence="1">Cell membrane</location>
        <topology evidence="1">Multi-pass membrane protein</topology>
    </subcellularLocation>
</comment>
<feature type="transmembrane region" description="Helical" evidence="7">
    <location>
        <begin position="249"/>
        <end position="272"/>
    </location>
</feature>
<dbReference type="PROSITE" id="PS00216">
    <property type="entry name" value="SUGAR_TRANSPORT_1"/>
    <property type="match status" value="1"/>
</dbReference>
<feature type="transmembrane region" description="Helical" evidence="7">
    <location>
        <begin position="449"/>
        <end position="471"/>
    </location>
</feature>
<feature type="transmembrane region" description="Helical" evidence="7">
    <location>
        <begin position="158"/>
        <end position="180"/>
    </location>
</feature>
<dbReference type="SUPFAM" id="SSF103473">
    <property type="entry name" value="MFS general substrate transporter"/>
    <property type="match status" value="1"/>
</dbReference>
<feature type="transmembrane region" description="Helical" evidence="7">
    <location>
        <begin position="284"/>
        <end position="304"/>
    </location>
</feature>
<keyword evidence="5 7" id="KW-1133">Transmembrane helix</keyword>
<evidence type="ECO:0000256" key="2">
    <source>
        <dbReference type="ARBA" id="ARBA00022448"/>
    </source>
</evidence>
<keyword evidence="10" id="KW-1185">Reference proteome</keyword>
<dbReference type="InterPro" id="IPR005828">
    <property type="entry name" value="MFS_sugar_transport-like"/>
</dbReference>
<keyword evidence="3" id="KW-1003">Cell membrane</keyword>
<evidence type="ECO:0000256" key="4">
    <source>
        <dbReference type="ARBA" id="ARBA00022692"/>
    </source>
</evidence>
<dbReference type="OrthoDB" id="9783227at2"/>
<evidence type="ECO:0000259" key="8">
    <source>
        <dbReference type="PROSITE" id="PS50850"/>
    </source>
</evidence>
<evidence type="ECO:0000256" key="6">
    <source>
        <dbReference type="ARBA" id="ARBA00023136"/>
    </source>
</evidence>
<dbReference type="GO" id="GO:0022857">
    <property type="term" value="F:transmembrane transporter activity"/>
    <property type="evidence" value="ECO:0007669"/>
    <property type="project" value="InterPro"/>
</dbReference>
<evidence type="ECO:0000313" key="9">
    <source>
        <dbReference type="EMBL" id="KHK91489.1"/>
    </source>
</evidence>
<dbReference type="PROSITE" id="PS00217">
    <property type="entry name" value="SUGAR_TRANSPORT_2"/>
    <property type="match status" value="1"/>
</dbReference>
<evidence type="ECO:0000256" key="1">
    <source>
        <dbReference type="ARBA" id="ARBA00004651"/>
    </source>
</evidence>
<name>A0A0B1ZQF2_9SPHN</name>
<dbReference type="Proteomes" id="UP000031057">
    <property type="component" value="Unassembled WGS sequence"/>
</dbReference>
<dbReference type="PROSITE" id="PS50850">
    <property type="entry name" value="MFS"/>
    <property type="match status" value="1"/>
</dbReference>
<keyword evidence="6 7" id="KW-0472">Membrane</keyword>
<dbReference type="STRING" id="1348853.LK12_11720"/>
<accession>A0A0B1ZQF2</accession>
<evidence type="ECO:0000256" key="5">
    <source>
        <dbReference type="ARBA" id="ARBA00022989"/>
    </source>
</evidence>
<evidence type="ECO:0000256" key="7">
    <source>
        <dbReference type="SAM" id="Phobius"/>
    </source>
</evidence>
<dbReference type="Pfam" id="PF00083">
    <property type="entry name" value="Sugar_tr"/>
    <property type="match status" value="1"/>
</dbReference>
<dbReference type="AlphaFoldDB" id="A0A0B1ZQF2"/>
<keyword evidence="2" id="KW-0813">Transport</keyword>
<keyword evidence="4 7" id="KW-0812">Transmembrane</keyword>
<reference evidence="9 10" key="1">
    <citation type="submission" date="2014-10" db="EMBL/GenBank/DDBJ databases">
        <title>Genome sequence of Novosphingobium malaysiense MUSC 273(T).</title>
        <authorList>
            <person name="Lee L.-H."/>
        </authorList>
    </citation>
    <scope>NUCLEOTIDE SEQUENCE [LARGE SCALE GENOMIC DNA]</scope>
    <source>
        <strain evidence="9 10">MUSC 273</strain>
    </source>
</reference>
<dbReference type="InterPro" id="IPR020846">
    <property type="entry name" value="MFS_dom"/>
</dbReference>